<keyword evidence="2" id="KW-1185">Reference proteome</keyword>
<proteinExistence type="predicted"/>
<name>A0ACC0LSZ9_RHOML</name>
<reference evidence="1" key="1">
    <citation type="submission" date="2022-02" db="EMBL/GenBank/DDBJ databases">
        <title>Plant Genome Project.</title>
        <authorList>
            <person name="Zhang R.-G."/>
        </authorList>
    </citation>
    <scope>NUCLEOTIDE SEQUENCE</scope>
    <source>
        <strain evidence="1">AT1</strain>
    </source>
</reference>
<evidence type="ECO:0000313" key="2">
    <source>
        <dbReference type="Proteomes" id="UP001062846"/>
    </source>
</evidence>
<gene>
    <name evidence="1" type="ORF">RHMOL_Rhmol11G0134500</name>
</gene>
<organism evidence="1 2">
    <name type="scientific">Rhododendron molle</name>
    <name type="common">Chinese azalea</name>
    <name type="synonym">Azalea mollis</name>
    <dbReference type="NCBI Taxonomy" id="49168"/>
    <lineage>
        <taxon>Eukaryota</taxon>
        <taxon>Viridiplantae</taxon>
        <taxon>Streptophyta</taxon>
        <taxon>Embryophyta</taxon>
        <taxon>Tracheophyta</taxon>
        <taxon>Spermatophyta</taxon>
        <taxon>Magnoliopsida</taxon>
        <taxon>eudicotyledons</taxon>
        <taxon>Gunneridae</taxon>
        <taxon>Pentapetalae</taxon>
        <taxon>asterids</taxon>
        <taxon>Ericales</taxon>
        <taxon>Ericaceae</taxon>
        <taxon>Ericoideae</taxon>
        <taxon>Rhodoreae</taxon>
        <taxon>Rhododendron</taxon>
    </lineage>
</organism>
<protein>
    <submittedName>
        <fullName evidence="1">Uncharacterized protein</fullName>
    </submittedName>
</protein>
<dbReference type="Proteomes" id="UP001062846">
    <property type="component" value="Chromosome 11"/>
</dbReference>
<dbReference type="EMBL" id="CM046398">
    <property type="protein sequence ID" value="KAI8531411.1"/>
    <property type="molecule type" value="Genomic_DNA"/>
</dbReference>
<comment type="caution">
    <text evidence="1">The sequence shown here is derived from an EMBL/GenBank/DDBJ whole genome shotgun (WGS) entry which is preliminary data.</text>
</comment>
<evidence type="ECO:0000313" key="1">
    <source>
        <dbReference type="EMBL" id="KAI8531411.1"/>
    </source>
</evidence>
<accession>A0ACC0LSZ9</accession>
<sequence>MLRTPHLHVPNSDFQNLASSTTNEDGGKEVVVGDEIESRGPSRQGGAATASRSVIENPRRRRTEAVVANPIAAAARTKPAAVSLVPPQRKSVKKMMGNATVKAIASRFRSTDQQKDKTHSA</sequence>